<reference evidence="1 2" key="2">
    <citation type="journal article" date="2010" name="Nucleic Acids Res.">
        <title>BeetleBase in 2010: revisions to provide comprehensive genomic information for Tribolium castaneum.</title>
        <authorList>
            <person name="Kim H.S."/>
            <person name="Murphy T."/>
            <person name="Xia J."/>
            <person name="Caragea D."/>
            <person name="Park Y."/>
            <person name="Beeman R.W."/>
            <person name="Lorenzen M.D."/>
            <person name="Butcher S."/>
            <person name="Manak J.R."/>
            <person name="Brown S.J."/>
        </authorList>
    </citation>
    <scope>GENOME REANNOTATION</scope>
    <source>
        <strain evidence="1 2">Georgia GA2</strain>
    </source>
</reference>
<proteinExistence type="predicted"/>
<dbReference type="EMBL" id="KQ971311">
    <property type="protein sequence ID" value="KYB29470.1"/>
    <property type="molecule type" value="Genomic_DNA"/>
</dbReference>
<keyword evidence="2" id="KW-1185">Reference proteome</keyword>
<organism evidence="1 2">
    <name type="scientific">Tribolium castaneum</name>
    <name type="common">Red flour beetle</name>
    <dbReference type="NCBI Taxonomy" id="7070"/>
    <lineage>
        <taxon>Eukaryota</taxon>
        <taxon>Metazoa</taxon>
        <taxon>Ecdysozoa</taxon>
        <taxon>Arthropoda</taxon>
        <taxon>Hexapoda</taxon>
        <taxon>Insecta</taxon>
        <taxon>Pterygota</taxon>
        <taxon>Neoptera</taxon>
        <taxon>Endopterygota</taxon>
        <taxon>Coleoptera</taxon>
        <taxon>Polyphaga</taxon>
        <taxon>Cucujiformia</taxon>
        <taxon>Tenebrionidae</taxon>
        <taxon>Tenebrionidae incertae sedis</taxon>
        <taxon>Tribolium</taxon>
    </lineage>
</organism>
<gene>
    <name evidence="1" type="primary">AUGUSTUS-3.0.2_34545</name>
    <name evidence="1" type="ORF">TcasGA2_TC034545</name>
</gene>
<dbReference type="AlphaFoldDB" id="A0A139WN97"/>
<name>A0A139WN97_TRICA</name>
<evidence type="ECO:0000313" key="1">
    <source>
        <dbReference type="EMBL" id="KYB29470.1"/>
    </source>
</evidence>
<dbReference type="Proteomes" id="UP000007266">
    <property type="component" value="Linkage group 2"/>
</dbReference>
<sequence>MPQNTPNPPSNTLIRGYICKDKLPDPVHLIEANE</sequence>
<reference evidence="1 2" key="1">
    <citation type="journal article" date="2008" name="Nature">
        <title>The genome of the model beetle and pest Tribolium castaneum.</title>
        <authorList>
            <consortium name="Tribolium Genome Sequencing Consortium"/>
            <person name="Richards S."/>
            <person name="Gibbs R.A."/>
            <person name="Weinstock G.M."/>
            <person name="Brown S.J."/>
            <person name="Denell R."/>
            <person name="Beeman R.W."/>
            <person name="Gibbs R."/>
            <person name="Beeman R.W."/>
            <person name="Brown S.J."/>
            <person name="Bucher G."/>
            <person name="Friedrich M."/>
            <person name="Grimmelikhuijzen C.J."/>
            <person name="Klingler M."/>
            <person name="Lorenzen M."/>
            <person name="Richards S."/>
            <person name="Roth S."/>
            <person name="Schroder R."/>
            <person name="Tautz D."/>
            <person name="Zdobnov E.M."/>
            <person name="Muzny D."/>
            <person name="Gibbs R.A."/>
            <person name="Weinstock G.M."/>
            <person name="Attaway T."/>
            <person name="Bell S."/>
            <person name="Buhay C.J."/>
            <person name="Chandrabose M.N."/>
            <person name="Chavez D."/>
            <person name="Clerk-Blankenburg K.P."/>
            <person name="Cree A."/>
            <person name="Dao M."/>
            <person name="Davis C."/>
            <person name="Chacko J."/>
            <person name="Dinh H."/>
            <person name="Dugan-Rocha S."/>
            <person name="Fowler G."/>
            <person name="Garner T.T."/>
            <person name="Garnes J."/>
            <person name="Gnirke A."/>
            <person name="Hawes A."/>
            <person name="Hernandez J."/>
            <person name="Hines S."/>
            <person name="Holder M."/>
            <person name="Hume J."/>
            <person name="Jhangiani S.N."/>
            <person name="Joshi V."/>
            <person name="Khan Z.M."/>
            <person name="Jackson L."/>
            <person name="Kovar C."/>
            <person name="Kowis A."/>
            <person name="Lee S."/>
            <person name="Lewis L.R."/>
            <person name="Margolis J."/>
            <person name="Morgan M."/>
            <person name="Nazareth L.V."/>
            <person name="Nguyen N."/>
            <person name="Okwuonu G."/>
            <person name="Parker D."/>
            <person name="Richards S."/>
            <person name="Ruiz S.J."/>
            <person name="Santibanez J."/>
            <person name="Savard J."/>
            <person name="Scherer S.E."/>
            <person name="Schneider B."/>
            <person name="Sodergren E."/>
            <person name="Tautz D."/>
            <person name="Vattahil S."/>
            <person name="Villasana D."/>
            <person name="White C.S."/>
            <person name="Wright R."/>
            <person name="Park Y."/>
            <person name="Beeman R.W."/>
            <person name="Lord J."/>
            <person name="Oppert B."/>
            <person name="Lorenzen M."/>
            <person name="Brown S."/>
            <person name="Wang L."/>
            <person name="Savard J."/>
            <person name="Tautz D."/>
            <person name="Richards S."/>
            <person name="Weinstock G."/>
            <person name="Gibbs R.A."/>
            <person name="Liu Y."/>
            <person name="Worley K."/>
            <person name="Weinstock G."/>
            <person name="Elsik C.G."/>
            <person name="Reese J.T."/>
            <person name="Elhaik E."/>
            <person name="Landan G."/>
            <person name="Graur D."/>
            <person name="Arensburger P."/>
            <person name="Atkinson P."/>
            <person name="Beeman R.W."/>
            <person name="Beidler J."/>
            <person name="Brown S.J."/>
            <person name="Demuth J.P."/>
            <person name="Drury D.W."/>
            <person name="Du Y.Z."/>
            <person name="Fujiwara H."/>
            <person name="Lorenzen M."/>
            <person name="Maselli V."/>
            <person name="Osanai M."/>
            <person name="Park Y."/>
            <person name="Robertson H.M."/>
            <person name="Tu Z."/>
            <person name="Wang J.J."/>
            <person name="Wang S."/>
            <person name="Richards S."/>
            <person name="Song H."/>
            <person name="Zhang L."/>
            <person name="Sodergren E."/>
            <person name="Werner D."/>
            <person name="Stanke M."/>
            <person name="Morgenstern B."/>
            <person name="Solovyev V."/>
            <person name="Kosarev P."/>
            <person name="Brown G."/>
            <person name="Chen H.C."/>
            <person name="Ermolaeva O."/>
            <person name="Hlavina W."/>
            <person name="Kapustin Y."/>
            <person name="Kiryutin B."/>
            <person name="Kitts P."/>
            <person name="Maglott D."/>
            <person name="Pruitt K."/>
            <person name="Sapojnikov V."/>
            <person name="Souvorov A."/>
            <person name="Mackey A.J."/>
            <person name="Waterhouse R.M."/>
            <person name="Wyder S."/>
            <person name="Zdobnov E.M."/>
            <person name="Zdobnov E.M."/>
            <person name="Wyder S."/>
            <person name="Kriventseva E.V."/>
            <person name="Kadowaki T."/>
            <person name="Bork P."/>
            <person name="Aranda M."/>
            <person name="Bao R."/>
            <person name="Beermann A."/>
            <person name="Berns N."/>
            <person name="Bolognesi R."/>
            <person name="Bonneton F."/>
            <person name="Bopp D."/>
            <person name="Brown S.J."/>
            <person name="Bucher G."/>
            <person name="Butts T."/>
            <person name="Chaumot A."/>
            <person name="Denell R.E."/>
            <person name="Ferrier D.E."/>
            <person name="Friedrich M."/>
            <person name="Gordon C.M."/>
            <person name="Jindra M."/>
            <person name="Klingler M."/>
            <person name="Lan Q."/>
            <person name="Lattorff H.M."/>
            <person name="Laudet V."/>
            <person name="von Levetsow C."/>
            <person name="Liu Z."/>
            <person name="Lutz R."/>
            <person name="Lynch J.A."/>
            <person name="da Fonseca R.N."/>
            <person name="Posnien N."/>
            <person name="Reuter R."/>
            <person name="Roth S."/>
            <person name="Savard J."/>
            <person name="Schinko J.B."/>
            <person name="Schmitt C."/>
            <person name="Schoppmeier M."/>
            <person name="Schroder R."/>
            <person name="Shippy T.D."/>
            <person name="Simonnet F."/>
            <person name="Marques-Souza H."/>
            <person name="Tautz D."/>
            <person name="Tomoyasu Y."/>
            <person name="Trauner J."/>
            <person name="Van der Zee M."/>
            <person name="Vervoort M."/>
            <person name="Wittkopp N."/>
            <person name="Wimmer E.A."/>
            <person name="Yang X."/>
            <person name="Jones A.K."/>
            <person name="Sattelle D.B."/>
            <person name="Ebert P.R."/>
            <person name="Nelson D."/>
            <person name="Scott J.G."/>
            <person name="Beeman R.W."/>
            <person name="Muthukrishnan S."/>
            <person name="Kramer K.J."/>
            <person name="Arakane Y."/>
            <person name="Beeman R.W."/>
            <person name="Zhu Q."/>
            <person name="Hogenkamp D."/>
            <person name="Dixit R."/>
            <person name="Oppert B."/>
            <person name="Jiang H."/>
            <person name="Zou Z."/>
            <person name="Marshall J."/>
            <person name="Elpidina E."/>
            <person name="Vinokurov K."/>
            <person name="Oppert C."/>
            <person name="Zou Z."/>
            <person name="Evans J."/>
            <person name="Lu Z."/>
            <person name="Zhao P."/>
            <person name="Sumathipala N."/>
            <person name="Altincicek B."/>
            <person name="Vilcinskas A."/>
            <person name="Williams M."/>
            <person name="Hultmark D."/>
            <person name="Hetru C."/>
            <person name="Jiang H."/>
            <person name="Grimmelikhuijzen C.J."/>
            <person name="Hauser F."/>
            <person name="Cazzamali G."/>
            <person name="Williamson M."/>
            <person name="Park Y."/>
            <person name="Li B."/>
            <person name="Tanaka Y."/>
            <person name="Predel R."/>
            <person name="Neupert S."/>
            <person name="Schachtner J."/>
            <person name="Verleyen P."/>
            <person name="Raible F."/>
            <person name="Bork P."/>
            <person name="Friedrich M."/>
            <person name="Walden K.K."/>
            <person name="Robertson H.M."/>
            <person name="Angeli S."/>
            <person name="Foret S."/>
            <person name="Bucher G."/>
            <person name="Schuetz S."/>
            <person name="Maleszka R."/>
            <person name="Wimmer E.A."/>
            <person name="Beeman R.W."/>
            <person name="Lorenzen M."/>
            <person name="Tomoyasu Y."/>
            <person name="Miller S.C."/>
            <person name="Grossmann D."/>
            <person name="Bucher G."/>
        </authorList>
    </citation>
    <scope>NUCLEOTIDE SEQUENCE [LARGE SCALE GENOMIC DNA]</scope>
    <source>
        <strain evidence="1 2">Georgia GA2</strain>
    </source>
</reference>
<dbReference type="InParanoid" id="A0A139WN97"/>
<accession>A0A139WN97</accession>
<protein>
    <submittedName>
        <fullName evidence="1">Uncharacterized protein</fullName>
    </submittedName>
</protein>
<evidence type="ECO:0000313" key="2">
    <source>
        <dbReference type="Proteomes" id="UP000007266"/>
    </source>
</evidence>